<feature type="transmembrane region" description="Helical" evidence="14">
    <location>
        <begin position="12"/>
        <end position="36"/>
    </location>
</feature>
<dbReference type="Pfam" id="PF03653">
    <property type="entry name" value="UPF0093"/>
    <property type="match status" value="1"/>
</dbReference>
<dbReference type="AlphaFoldDB" id="A0A7Y9QW87"/>
<feature type="binding site" description="axial binding residue" evidence="14">
    <location>
        <position position="12"/>
    </location>
    <ligand>
        <name>heme</name>
        <dbReference type="ChEBI" id="CHEBI:30413"/>
    </ligand>
    <ligandPart>
        <name>Fe</name>
        <dbReference type="ChEBI" id="CHEBI:18248"/>
    </ligandPart>
</feature>
<evidence type="ECO:0000256" key="5">
    <source>
        <dbReference type="ARBA" id="ARBA00022475"/>
    </source>
</evidence>
<comment type="subunit">
    <text evidence="14">Homodimer.</text>
</comment>
<evidence type="ECO:0000256" key="7">
    <source>
        <dbReference type="ARBA" id="ARBA00022692"/>
    </source>
</evidence>
<feature type="transmembrane region" description="Helical" evidence="14">
    <location>
        <begin position="85"/>
        <end position="104"/>
    </location>
</feature>
<evidence type="ECO:0000256" key="9">
    <source>
        <dbReference type="ARBA" id="ARBA00022989"/>
    </source>
</evidence>
<evidence type="ECO:0000256" key="11">
    <source>
        <dbReference type="ARBA" id="ARBA00023004"/>
    </source>
</evidence>
<name>A0A7Y9QW87_9BURK</name>
<keyword evidence="6 14" id="KW-0349">Heme</keyword>
<dbReference type="GO" id="GO:0006782">
    <property type="term" value="P:protoporphyrinogen IX biosynthetic process"/>
    <property type="evidence" value="ECO:0007669"/>
    <property type="project" value="UniProtKB-UniRule"/>
</dbReference>
<evidence type="ECO:0000256" key="12">
    <source>
        <dbReference type="ARBA" id="ARBA00023136"/>
    </source>
</evidence>
<dbReference type="EC" id="1.3.99.-" evidence="14 15"/>
<dbReference type="UniPathway" id="UPA00251">
    <property type="reaction ID" value="UER00324"/>
</dbReference>
<reference evidence="16 17" key="1">
    <citation type="submission" date="2020-07" db="EMBL/GenBank/DDBJ databases">
        <title>Genomic Encyclopedia of Archaeal and Bacterial Type Strains, Phase II (KMG-II): from individual species to whole genera.</title>
        <authorList>
            <person name="Goeker M."/>
        </authorList>
    </citation>
    <scope>NUCLEOTIDE SEQUENCE [LARGE SCALE GENOMIC DNA]</scope>
    <source>
        <strain evidence="16 17">DSM 21226</strain>
    </source>
</reference>
<keyword evidence="5 14" id="KW-1003">Cell membrane</keyword>
<comment type="catalytic activity">
    <reaction evidence="13 14 15">
        <text>protoporphyrinogen IX + 3 A = protoporphyrin IX + 3 AH2</text>
        <dbReference type="Rhea" id="RHEA:62000"/>
        <dbReference type="ChEBI" id="CHEBI:13193"/>
        <dbReference type="ChEBI" id="CHEBI:17499"/>
        <dbReference type="ChEBI" id="CHEBI:57306"/>
        <dbReference type="ChEBI" id="CHEBI:57307"/>
    </reaction>
</comment>
<feature type="transmembrane region" description="Helical" evidence="14">
    <location>
        <begin position="57"/>
        <end position="79"/>
    </location>
</feature>
<feature type="transmembrane region" description="Helical" evidence="14">
    <location>
        <begin position="125"/>
        <end position="143"/>
    </location>
</feature>
<dbReference type="PANTHER" id="PTHR40255:SF1">
    <property type="entry name" value="PROTOPORPHYRINOGEN IX OXIDASE"/>
    <property type="match status" value="1"/>
</dbReference>
<evidence type="ECO:0000313" key="16">
    <source>
        <dbReference type="EMBL" id="NYG32602.1"/>
    </source>
</evidence>
<dbReference type="InterPro" id="IPR005265">
    <property type="entry name" value="HemJ-like"/>
</dbReference>
<comment type="similarity">
    <text evidence="3 14 15">Belongs to the HemJ family.</text>
</comment>
<comment type="function">
    <text evidence="14 15">Catalyzes the oxidation of protoporphyrinogen IX to protoporphyrin IX.</text>
</comment>
<comment type="caution">
    <text evidence="16">The sequence shown here is derived from an EMBL/GenBank/DDBJ whole genome shotgun (WGS) entry which is preliminary data.</text>
</comment>
<keyword evidence="11 14" id="KW-0408">Iron</keyword>
<feature type="binding site" description="axial binding residue" evidence="14">
    <location>
        <position position="90"/>
    </location>
    <ligand>
        <name>heme</name>
        <dbReference type="ChEBI" id="CHEBI:30413"/>
    </ligand>
    <ligandPart>
        <name>Fe</name>
        <dbReference type="ChEBI" id="CHEBI:18248"/>
    </ligandPart>
</feature>
<comment type="subcellular location">
    <subcellularLocation>
        <location evidence="1 14">Cell membrane</location>
        <topology evidence="1 14">Multi-pass membrane protein</topology>
    </subcellularLocation>
</comment>
<evidence type="ECO:0000256" key="4">
    <source>
        <dbReference type="ARBA" id="ARBA00017504"/>
    </source>
</evidence>
<evidence type="ECO:0000256" key="15">
    <source>
        <dbReference type="PIRNR" id="PIRNR004638"/>
    </source>
</evidence>
<evidence type="ECO:0000313" key="17">
    <source>
        <dbReference type="Proteomes" id="UP000518288"/>
    </source>
</evidence>
<evidence type="ECO:0000256" key="13">
    <source>
        <dbReference type="ARBA" id="ARBA00048390"/>
    </source>
</evidence>
<proteinExistence type="inferred from homology"/>
<dbReference type="HAMAP" id="MF_02239">
    <property type="entry name" value="HemJ"/>
    <property type="match status" value="1"/>
</dbReference>
<dbReference type="GO" id="GO:0046872">
    <property type="term" value="F:metal ion binding"/>
    <property type="evidence" value="ECO:0007669"/>
    <property type="project" value="UniProtKB-UniRule"/>
</dbReference>
<evidence type="ECO:0000256" key="1">
    <source>
        <dbReference type="ARBA" id="ARBA00004651"/>
    </source>
</evidence>
<dbReference type="PIRSF" id="PIRSF004638">
    <property type="entry name" value="UCP004638"/>
    <property type="match status" value="1"/>
</dbReference>
<dbReference type="GO" id="GO:0005886">
    <property type="term" value="C:plasma membrane"/>
    <property type="evidence" value="ECO:0007669"/>
    <property type="project" value="UniProtKB-SubCell"/>
</dbReference>
<evidence type="ECO:0000256" key="14">
    <source>
        <dbReference type="HAMAP-Rule" id="MF_02239"/>
    </source>
</evidence>
<evidence type="ECO:0000256" key="10">
    <source>
        <dbReference type="ARBA" id="ARBA00023002"/>
    </source>
</evidence>
<dbReference type="Proteomes" id="UP000518288">
    <property type="component" value="Unassembled WGS sequence"/>
</dbReference>
<comment type="cofactor">
    <cofactor evidence="14 15">
        <name>heme b</name>
        <dbReference type="ChEBI" id="CHEBI:60344"/>
    </cofactor>
    <text evidence="14 15">Binds 1 heme b (iron(II)-protoporphyrin IX) group per subunit.</text>
</comment>
<accession>A0A7Y9QW87</accession>
<evidence type="ECO:0000256" key="3">
    <source>
        <dbReference type="ARBA" id="ARBA00006501"/>
    </source>
</evidence>
<organism evidence="16 17">
    <name type="scientific">Sphaerotilus montanus</name>
    <dbReference type="NCBI Taxonomy" id="522889"/>
    <lineage>
        <taxon>Bacteria</taxon>
        <taxon>Pseudomonadati</taxon>
        <taxon>Pseudomonadota</taxon>
        <taxon>Betaproteobacteria</taxon>
        <taxon>Burkholderiales</taxon>
        <taxon>Sphaerotilaceae</taxon>
        <taxon>Sphaerotilus</taxon>
    </lineage>
</organism>
<evidence type="ECO:0000256" key="8">
    <source>
        <dbReference type="ARBA" id="ARBA00022723"/>
    </source>
</evidence>
<dbReference type="EMBL" id="JACCFH010000001">
    <property type="protein sequence ID" value="NYG32602.1"/>
    <property type="molecule type" value="Genomic_DNA"/>
</dbReference>
<dbReference type="GO" id="GO:0070818">
    <property type="term" value="F:protoporphyrinogen oxidase activity"/>
    <property type="evidence" value="ECO:0007669"/>
    <property type="project" value="UniProtKB-UniRule"/>
</dbReference>
<keyword evidence="8 14" id="KW-0479">Metal-binding</keyword>
<keyword evidence="7 14" id="KW-0812">Transmembrane</keyword>
<keyword evidence="10 14" id="KW-0560">Oxidoreductase</keyword>
<protein>
    <recommendedName>
        <fullName evidence="4 14">Protoporphyrinogen IX oxidase</fullName>
        <shortName evidence="14">PPO</shortName>
        <ecNumber evidence="14 15">1.3.99.-</ecNumber>
    </recommendedName>
</protein>
<dbReference type="RefSeq" id="WP_179633475.1">
    <property type="nucleotide sequence ID" value="NZ_CAXYYM010000116.1"/>
</dbReference>
<dbReference type="PANTHER" id="PTHR40255">
    <property type="entry name" value="UPF0093 MEMBRANE PROTEIN SLR1790"/>
    <property type="match status" value="1"/>
</dbReference>
<evidence type="ECO:0000256" key="2">
    <source>
        <dbReference type="ARBA" id="ARBA00005073"/>
    </source>
</evidence>
<sequence length="146" mass="16722">MDTLYLGVKTLHIIFIASWFAGLFYLPRILVNLAMVAPDSHAERERLLLMARKLQRFATLLMVVALASGLWLWLGYSVWRGPGNGWLHAKLALVVAVIGFHHVNARLLRQFEHAANRRSHVWFRVYNEVSVLLFAAIVTLVVFKPF</sequence>
<keyword evidence="17" id="KW-1185">Reference proteome</keyword>
<gene>
    <name evidence="16" type="ORF">BDD16_001588</name>
</gene>
<evidence type="ECO:0000256" key="6">
    <source>
        <dbReference type="ARBA" id="ARBA00022617"/>
    </source>
</evidence>
<comment type="pathway">
    <text evidence="2 14 15">Porphyrin-containing compound metabolism; protoporphyrin-IX biosynthesis; protoporphyrin-IX from protoporphyrinogen-IX: step 1/1.</text>
</comment>
<keyword evidence="12 14" id="KW-0472">Membrane</keyword>
<keyword evidence="9 14" id="KW-1133">Transmembrane helix</keyword>